<dbReference type="Ensembl" id="ENSSSCT00000046630.2">
    <property type="protein sequence ID" value="ENSSSCP00000058118.2"/>
    <property type="gene ID" value="ENSSSCG00000031765.2"/>
</dbReference>
<dbReference type="AlphaFoldDB" id="A0A287BNW8"/>
<keyword evidence="3" id="KW-1185">Reference proteome</keyword>
<dbReference type="InParanoid" id="A0A287BNW8"/>
<proteinExistence type="predicted"/>
<reference evidence="2" key="2">
    <citation type="journal article" date="2020" name="Gigascience">
        <title>An improved pig reference genome sequence to enable pig genetics and genomics research.</title>
        <authorList>
            <person name="Warr A."/>
            <person name="Affara N."/>
            <person name="Aken B."/>
            <person name="Beiki H."/>
            <person name="Bickhart D.M."/>
            <person name="Billis K."/>
            <person name="Chow W."/>
            <person name="Eory L."/>
            <person name="Finlayson H.A."/>
            <person name="Flicek P."/>
            <person name="Giron C.G."/>
            <person name="Griffin D.K."/>
            <person name="Hall R."/>
            <person name="Hannum G."/>
            <person name="Hourlier T."/>
            <person name="Howe K."/>
            <person name="Hume D.A."/>
            <person name="Izuogu O."/>
            <person name="Kim K."/>
            <person name="Koren S."/>
            <person name="Liu H."/>
            <person name="Manchanda N."/>
            <person name="Martin F.J."/>
            <person name="Nonneman D.J."/>
            <person name="O'Connor R.E."/>
            <person name="Phillippy A.M."/>
            <person name="Rohrer G.A."/>
            <person name="Rosen B.D."/>
            <person name="Rund L.A."/>
            <person name="Sargent C.A."/>
            <person name="Schook L.B."/>
            <person name="Schroeder S.G."/>
            <person name="Schwartz A.S."/>
            <person name="Skinner B.M."/>
            <person name="Talbot R."/>
            <person name="Tseng E."/>
            <person name="Tuggle C.K."/>
            <person name="Watson M."/>
            <person name="Smith T.P.L."/>
            <person name="Archibald A.L."/>
        </authorList>
    </citation>
    <scope>NUCLEOTIDE SEQUENCE [LARGE SCALE GENOMIC DNA]</scope>
    <source>
        <strain evidence="2">Duroc</strain>
    </source>
</reference>
<accession>A0A287BNW8</accession>
<dbReference type="STRING" id="9823.ENSSSCP00000058118"/>
<dbReference type="Proteomes" id="UP000008227">
    <property type="component" value="Chromosome 13"/>
</dbReference>
<feature type="chain" id="PRO_5023834208" evidence="1">
    <location>
        <begin position="25"/>
        <end position="99"/>
    </location>
</feature>
<evidence type="ECO:0000313" key="2">
    <source>
        <dbReference type="Ensembl" id="ENSSSCP00000058118.2"/>
    </source>
</evidence>
<reference evidence="2" key="3">
    <citation type="submission" date="2025-08" db="UniProtKB">
        <authorList>
            <consortium name="Ensembl"/>
        </authorList>
    </citation>
    <scope>IDENTIFICATION</scope>
</reference>
<feature type="signal peptide" evidence="1">
    <location>
        <begin position="1"/>
        <end position="24"/>
    </location>
</feature>
<evidence type="ECO:0000256" key="1">
    <source>
        <dbReference type="SAM" id="SignalP"/>
    </source>
</evidence>
<dbReference type="GeneTree" id="ENSGT00950000185136"/>
<organism evidence="2 3">
    <name type="scientific">Sus scrofa</name>
    <name type="common">Pig</name>
    <dbReference type="NCBI Taxonomy" id="9823"/>
    <lineage>
        <taxon>Eukaryota</taxon>
        <taxon>Metazoa</taxon>
        <taxon>Chordata</taxon>
        <taxon>Craniata</taxon>
        <taxon>Vertebrata</taxon>
        <taxon>Euteleostomi</taxon>
        <taxon>Mammalia</taxon>
        <taxon>Eutheria</taxon>
        <taxon>Laurasiatheria</taxon>
        <taxon>Artiodactyla</taxon>
        <taxon>Suina</taxon>
        <taxon>Suidae</taxon>
        <taxon>Sus</taxon>
    </lineage>
</organism>
<protein>
    <submittedName>
        <fullName evidence="2">Uncharacterized protein</fullName>
    </submittedName>
</protein>
<dbReference type="Bgee" id="ENSSSCG00000031765">
    <property type="expression patterns" value="Expressed in hindlimb bud and 4 other cell types or tissues"/>
</dbReference>
<evidence type="ECO:0000313" key="3">
    <source>
        <dbReference type="Proteomes" id="UP000008227"/>
    </source>
</evidence>
<keyword evidence="1" id="KW-0732">Signal</keyword>
<reference evidence="3" key="1">
    <citation type="submission" date="2009-11" db="EMBL/GenBank/DDBJ databases">
        <authorList>
            <consortium name="Porcine genome sequencing project"/>
        </authorList>
    </citation>
    <scope>NUCLEOTIDE SEQUENCE [LARGE SCALE GENOMIC DNA]</scope>
    <source>
        <strain evidence="3">Duroc</strain>
    </source>
</reference>
<reference evidence="2" key="4">
    <citation type="submission" date="2025-09" db="UniProtKB">
        <authorList>
            <consortium name="Ensembl"/>
        </authorList>
    </citation>
    <scope>IDENTIFICATION</scope>
</reference>
<name>A0A287BNW8_PIG</name>
<sequence length="99" mass="11109">MEILELYCELLLLAQFQLVDDINADKNVSSQIICPVPKPEASEKLPSRPMDTYDNFVLPKLSSVPDILPTTSAGANTSASEDTDYDDLFWRSEELKKKT</sequence>